<organism evidence="2 3">
    <name type="scientific">Streptomyces finlayi</name>
    <dbReference type="NCBI Taxonomy" id="67296"/>
    <lineage>
        <taxon>Bacteria</taxon>
        <taxon>Bacillati</taxon>
        <taxon>Actinomycetota</taxon>
        <taxon>Actinomycetes</taxon>
        <taxon>Kitasatosporales</taxon>
        <taxon>Streptomycetaceae</taxon>
        <taxon>Streptomyces</taxon>
    </lineage>
</organism>
<keyword evidence="1" id="KW-0812">Transmembrane</keyword>
<name>A0A919C7D4_9ACTN</name>
<feature type="transmembrane region" description="Helical" evidence="1">
    <location>
        <begin position="123"/>
        <end position="144"/>
    </location>
</feature>
<proteinExistence type="predicted"/>
<protein>
    <recommendedName>
        <fullName evidence="4">DUF3592 domain-containing protein</fullName>
    </recommendedName>
</protein>
<evidence type="ECO:0000256" key="1">
    <source>
        <dbReference type="SAM" id="Phobius"/>
    </source>
</evidence>
<reference evidence="2" key="2">
    <citation type="submission" date="2020-09" db="EMBL/GenBank/DDBJ databases">
        <authorList>
            <person name="Sun Q."/>
            <person name="Ohkuma M."/>
        </authorList>
    </citation>
    <scope>NUCLEOTIDE SEQUENCE</scope>
    <source>
        <strain evidence="2">JCM 4637</strain>
    </source>
</reference>
<accession>A0A919C7D4</accession>
<keyword evidence="1" id="KW-0472">Membrane</keyword>
<comment type="caution">
    <text evidence="2">The sequence shown here is derived from an EMBL/GenBank/DDBJ whole genome shotgun (WGS) entry which is preliminary data.</text>
</comment>
<dbReference type="EMBL" id="BMVC01000001">
    <property type="protein sequence ID" value="GHC78032.1"/>
    <property type="molecule type" value="Genomic_DNA"/>
</dbReference>
<gene>
    <name evidence="2" type="ORF">GCM10010334_02920</name>
</gene>
<sequence>MSGRRPRRTLSPALVGAVLALLVAVGCLSAAGRQWAYGELIDDAPVRVEGRITAATTHRNKTTDYTVTYTVRGRTYRSTTLSLDRLATTPSVGAPVPLEVASANPAVARVRGANLPDDDLPPLLVLGALTALILLIGLARKAAVNARTARRSRRKGGG</sequence>
<reference evidence="2" key="1">
    <citation type="journal article" date="2014" name="Int. J. Syst. Evol. Microbiol.">
        <title>Complete genome sequence of Corynebacterium casei LMG S-19264T (=DSM 44701T), isolated from a smear-ripened cheese.</title>
        <authorList>
            <consortium name="US DOE Joint Genome Institute (JGI-PGF)"/>
            <person name="Walter F."/>
            <person name="Albersmeier A."/>
            <person name="Kalinowski J."/>
            <person name="Ruckert C."/>
        </authorList>
    </citation>
    <scope>NUCLEOTIDE SEQUENCE</scope>
    <source>
        <strain evidence="2">JCM 4637</strain>
    </source>
</reference>
<evidence type="ECO:0000313" key="3">
    <source>
        <dbReference type="Proteomes" id="UP000638353"/>
    </source>
</evidence>
<keyword evidence="1" id="KW-1133">Transmembrane helix</keyword>
<evidence type="ECO:0008006" key="4">
    <source>
        <dbReference type="Google" id="ProtNLM"/>
    </source>
</evidence>
<dbReference type="AlphaFoldDB" id="A0A919C7D4"/>
<dbReference type="Proteomes" id="UP000638353">
    <property type="component" value="Unassembled WGS sequence"/>
</dbReference>
<dbReference type="RefSeq" id="WP_189820814.1">
    <property type="nucleotide sequence ID" value="NZ_BMVC01000001.1"/>
</dbReference>
<dbReference type="PROSITE" id="PS51257">
    <property type="entry name" value="PROKAR_LIPOPROTEIN"/>
    <property type="match status" value="1"/>
</dbReference>
<evidence type="ECO:0000313" key="2">
    <source>
        <dbReference type="EMBL" id="GHC78032.1"/>
    </source>
</evidence>